<evidence type="ECO:0000256" key="4">
    <source>
        <dbReference type="ARBA" id="ARBA00022989"/>
    </source>
</evidence>
<dbReference type="Pfam" id="PF02687">
    <property type="entry name" value="FtsX"/>
    <property type="match status" value="1"/>
</dbReference>
<evidence type="ECO:0000313" key="10">
    <source>
        <dbReference type="Proteomes" id="UP000766595"/>
    </source>
</evidence>
<evidence type="ECO:0000313" key="9">
    <source>
        <dbReference type="EMBL" id="MBT9291704.1"/>
    </source>
</evidence>
<organism evidence="9 10">
    <name type="scientific">Prosthecodimorpha staleyi</name>
    <dbReference type="NCBI Taxonomy" id="2840188"/>
    <lineage>
        <taxon>Bacteria</taxon>
        <taxon>Pseudomonadati</taxon>
        <taxon>Pseudomonadota</taxon>
        <taxon>Alphaproteobacteria</taxon>
        <taxon>Hyphomicrobiales</taxon>
        <taxon>Ancalomicrobiaceae</taxon>
        <taxon>Prosthecodimorpha</taxon>
    </lineage>
</organism>
<evidence type="ECO:0000259" key="8">
    <source>
        <dbReference type="Pfam" id="PF02687"/>
    </source>
</evidence>
<proteinExistence type="inferred from homology"/>
<reference evidence="9 10" key="1">
    <citation type="submission" date="2021-06" db="EMBL/GenBank/DDBJ databases">
        <authorList>
            <person name="Grouzdev D.S."/>
            <person name="Koziaeva V."/>
        </authorList>
    </citation>
    <scope>NUCLEOTIDE SEQUENCE [LARGE SCALE GENOMIC DNA]</scope>
    <source>
        <strain evidence="9 10">22</strain>
    </source>
</reference>
<evidence type="ECO:0000256" key="1">
    <source>
        <dbReference type="ARBA" id="ARBA00004651"/>
    </source>
</evidence>
<dbReference type="AlphaFoldDB" id="A0A947DBZ3"/>
<dbReference type="PANTHER" id="PTHR30572">
    <property type="entry name" value="MEMBRANE COMPONENT OF TRANSPORTER-RELATED"/>
    <property type="match status" value="1"/>
</dbReference>
<evidence type="ECO:0000256" key="2">
    <source>
        <dbReference type="ARBA" id="ARBA00022475"/>
    </source>
</evidence>
<dbReference type="GO" id="GO:0005886">
    <property type="term" value="C:plasma membrane"/>
    <property type="evidence" value="ECO:0007669"/>
    <property type="project" value="UniProtKB-SubCell"/>
</dbReference>
<keyword evidence="10" id="KW-1185">Reference proteome</keyword>
<dbReference type="Proteomes" id="UP000766595">
    <property type="component" value="Unassembled WGS sequence"/>
</dbReference>
<accession>A0A947DBZ3</accession>
<dbReference type="InterPro" id="IPR050250">
    <property type="entry name" value="Macrolide_Exporter_MacB"/>
</dbReference>
<dbReference type="RefSeq" id="WP_261970240.1">
    <property type="nucleotide sequence ID" value="NZ_JAHHZF010000010.1"/>
</dbReference>
<keyword evidence="4 7" id="KW-1133">Transmembrane helix</keyword>
<feature type="transmembrane region" description="Helical" evidence="7">
    <location>
        <begin position="265"/>
        <end position="283"/>
    </location>
</feature>
<keyword evidence="5 7" id="KW-0472">Membrane</keyword>
<comment type="subcellular location">
    <subcellularLocation>
        <location evidence="1">Cell membrane</location>
        <topology evidence="1">Multi-pass membrane protein</topology>
    </subcellularLocation>
</comment>
<feature type="transmembrane region" description="Helical" evidence="7">
    <location>
        <begin position="16"/>
        <end position="37"/>
    </location>
</feature>
<name>A0A947DBZ3_9HYPH</name>
<keyword evidence="2" id="KW-1003">Cell membrane</keyword>
<feature type="transmembrane region" description="Helical" evidence="7">
    <location>
        <begin position="331"/>
        <end position="351"/>
    </location>
</feature>
<dbReference type="PANTHER" id="PTHR30572:SF4">
    <property type="entry name" value="ABC TRANSPORTER PERMEASE YTRF"/>
    <property type="match status" value="1"/>
</dbReference>
<evidence type="ECO:0000256" key="7">
    <source>
        <dbReference type="SAM" id="Phobius"/>
    </source>
</evidence>
<gene>
    <name evidence="9" type="ORF">KL771_19715</name>
</gene>
<comment type="caution">
    <text evidence="9">The sequence shown here is derived from an EMBL/GenBank/DDBJ whole genome shotgun (WGS) entry which is preliminary data.</text>
</comment>
<feature type="transmembrane region" description="Helical" evidence="7">
    <location>
        <begin position="289"/>
        <end position="310"/>
    </location>
</feature>
<evidence type="ECO:0000256" key="6">
    <source>
        <dbReference type="ARBA" id="ARBA00038076"/>
    </source>
</evidence>
<feature type="domain" description="ABC3 transporter permease C-terminal" evidence="8">
    <location>
        <begin position="300"/>
        <end position="408"/>
    </location>
</feature>
<dbReference type="InterPro" id="IPR003838">
    <property type="entry name" value="ABC3_permease_C"/>
</dbReference>
<keyword evidence="3 7" id="KW-0812">Transmembrane</keyword>
<evidence type="ECO:0000256" key="3">
    <source>
        <dbReference type="ARBA" id="ARBA00022692"/>
    </source>
</evidence>
<sequence length="416" mass="42335">MNPLPMVLADLRAMRFGGVVAVLLVGLAVAIGIAVGAQERALRKASARAADDFPLLVGAPGSPTQMVLTGVYLQVEALPLIDGAVLARLAADPRVTGAAPLAYGDIVSGYPVIGTSAAFATRFGRIAPAEGRVFAAPGEAIVGADVRFGLGSSLTPAHATAGHRHVPGESDAEEASHRHEAVRLTVVGRLPRLGSPWDRAILVPVETVWATHGLGDGHAGAADGAKTAPIGPPWDAAAVPGVPIVVVKPKAVFDAYRLRSEYRQGGTTAVFPAEVLVSLYGTVGDLRDILVLVAALDDAVVFLAILLLTVTLVGARRRRYAVLRALGAGRAYVAAVVWLGAAALTTAGSLLGLGLGWFAATALSWAIAARTGLALSATIGAGEIGFAAAMAGLGSLFAILPALAATRQPVVEALRS</sequence>
<dbReference type="EMBL" id="JAHHZF010000010">
    <property type="protein sequence ID" value="MBT9291704.1"/>
    <property type="molecule type" value="Genomic_DNA"/>
</dbReference>
<feature type="transmembrane region" description="Helical" evidence="7">
    <location>
        <begin position="384"/>
        <end position="404"/>
    </location>
</feature>
<protein>
    <submittedName>
        <fullName evidence="9">FtsX-like permease family protein</fullName>
    </submittedName>
</protein>
<dbReference type="GO" id="GO:0022857">
    <property type="term" value="F:transmembrane transporter activity"/>
    <property type="evidence" value="ECO:0007669"/>
    <property type="project" value="TreeGrafter"/>
</dbReference>
<comment type="similarity">
    <text evidence="6">Belongs to the ABC-4 integral membrane protein family.</text>
</comment>
<evidence type="ECO:0000256" key="5">
    <source>
        <dbReference type="ARBA" id="ARBA00023136"/>
    </source>
</evidence>